<evidence type="ECO:0000313" key="3">
    <source>
        <dbReference type="Proteomes" id="UP001500392"/>
    </source>
</evidence>
<reference evidence="3" key="1">
    <citation type="journal article" date="2019" name="Int. J. Syst. Evol. Microbiol.">
        <title>The Global Catalogue of Microorganisms (GCM) 10K type strain sequencing project: providing services to taxonomists for standard genome sequencing and annotation.</title>
        <authorList>
            <consortium name="The Broad Institute Genomics Platform"/>
            <consortium name="The Broad Institute Genome Sequencing Center for Infectious Disease"/>
            <person name="Wu L."/>
            <person name="Ma J."/>
        </authorList>
    </citation>
    <scope>NUCLEOTIDE SEQUENCE [LARGE SCALE GENOMIC DNA]</scope>
    <source>
        <strain evidence="3">JCM 17304</strain>
    </source>
</reference>
<evidence type="ECO:0000256" key="1">
    <source>
        <dbReference type="SAM" id="MobiDB-lite"/>
    </source>
</evidence>
<protein>
    <submittedName>
        <fullName evidence="2">Uncharacterized protein</fullName>
    </submittedName>
</protein>
<name>A0ABP7WEF8_9GAMM</name>
<feature type="region of interest" description="Disordered" evidence="1">
    <location>
        <begin position="22"/>
        <end position="41"/>
    </location>
</feature>
<accession>A0ABP7WEF8</accession>
<evidence type="ECO:0000313" key="2">
    <source>
        <dbReference type="EMBL" id="GAA4087180.1"/>
    </source>
</evidence>
<dbReference type="RefSeq" id="WP_344932483.1">
    <property type="nucleotide sequence ID" value="NZ_BAABDM010000001.1"/>
</dbReference>
<dbReference type="EMBL" id="BAABDM010000001">
    <property type="protein sequence ID" value="GAA4087180.1"/>
    <property type="molecule type" value="Genomic_DNA"/>
</dbReference>
<gene>
    <name evidence="2" type="ORF">GCM10022414_07420</name>
</gene>
<dbReference type="Proteomes" id="UP001500392">
    <property type="component" value="Unassembled WGS sequence"/>
</dbReference>
<sequence length="88" mass="9975">MNNLERKQMLERESAAVERLNSILGKPSSSTASCSTENRQSPYFERRAGENVALVTESLDEFGETQKTRRMLSEKTAKRLLIELADLL</sequence>
<feature type="compositionally biased region" description="Polar residues" evidence="1">
    <location>
        <begin position="27"/>
        <end position="41"/>
    </location>
</feature>
<comment type="caution">
    <text evidence="2">The sequence shown here is derived from an EMBL/GenBank/DDBJ whole genome shotgun (WGS) entry which is preliminary data.</text>
</comment>
<keyword evidence="3" id="KW-1185">Reference proteome</keyword>
<proteinExistence type="predicted"/>
<organism evidence="2 3">
    <name type="scientific">Zhongshania borealis</name>
    <dbReference type="NCBI Taxonomy" id="889488"/>
    <lineage>
        <taxon>Bacteria</taxon>
        <taxon>Pseudomonadati</taxon>
        <taxon>Pseudomonadota</taxon>
        <taxon>Gammaproteobacteria</taxon>
        <taxon>Cellvibrionales</taxon>
        <taxon>Spongiibacteraceae</taxon>
        <taxon>Zhongshania</taxon>
    </lineage>
</organism>